<proteinExistence type="predicted"/>
<feature type="region of interest" description="Disordered" evidence="1">
    <location>
        <begin position="63"/>
        <end position="106"/>
    </location>
</feature>
<dbReference type="PANTHER" id="PTHR33416:SF17">
    <property type="entry name" value="PROTEIN KAKU4"/>
    <property type="match status" value="1"/>
</dbReference>
<dbReference type="GO" id="GO:0005635">
    <property type="term" value="C:nuclear envelope"/>
    <property type="evidence" value="ECO:0007669"/>
    <property type="project" value="TreeGrafter"/>
</dbReference>
<accession>A0A7N0V366</accession>
<feature type="region of interest" description="Disordered" evidence="1">
    <location>
        <begin position="1"/>
        <end position="41"/>
    </location>
</feature>
<dbReference type="GO" id="GO:0071763">
    <property type="term" value="P:nuclear membrane organization"/>
    <property type="evidence" value="ECO:0007669"/>
    <property type="project" value="TreeGrafter"/>
</dbReference>
<feature type="region of interest" description="Disordered" evidence="1">
    <location>
        <begin position="196"/>
        <end position="218"/>
    </location>
</feature>
<dbReference type="EnsemblPlants" id="Kaladp0098s0187.1.v1.1">
    <property type="protein sequence ID" value="Kaladp0098s0187.1.v1.1"/>
    <property type="gene ID" value="Kaladp0098s0187.v1.1"/>
</dbReference>
<keyword evidence="3" id="KW-1185">Reference proteome</keyword>
<organism evidence="2 3">
    <name type="scientific">Kalanchoe fedtschenkoi</name>
    <name type="common">Lavender scallops</name>
    <name type="synonym">South American air plant</name>
    <dbReference type="NCBI Taxonomy" id="63787"/>
    <lineage>
        <taxon>Eukaryota</taxon>
        <taxon>Viridiplantae</taxon>
        <taxon>Streptophyta</taxon>
        <taxon>Embryophyta</taxon>
        <taxon>Tracheophyta</taxon>
        <taxon>Spermatophyta</taxon>
        <taxon>Magnoliopsida</taxon>
        <taxon>eudicotyledons</taxon>
        <taxon>Gunneridae</taxon>
        <taxon>Pentapetalae</taxon>
        <taxon>Saxifragales</taxon>
        <taxon>Crassulaceae</taxon>
        <taxon>Kalanchoe</taxon>
    </lineage>
</organism>
<feature type="compositionally biased region" description="Polar residues" evidence="1">
    <location>
        <begin position="196"/>
        <end position="207"/>
    </location>
</feature>
<dbReference type="Gramene" id="Kaladp0098s0187.1.v1.1">
    <property type="protein sequence ID" value="Kaladp0098s0187.1.v1.1"/>
    <property type="gene ID" value="Kaladp0098s0187.v1.1"/>
</dbReference>
<feature type="compositionally biased region" description="Low complexity" evidence="1">
    <location>
        <begin position="63"/>
        <end position="78"/>
    </location>
</feature>
<dbReference type="Proteomes" id="UP000594263">
    <property type="component" value="Unplaced"/>
</dbReference>
<dbReference type="AlphaFoldDB" id="A0A7N0V366"/>
<dbReference type="PANTHER" id="PTHR33416">
    <property type="entry name" value="NUCLEAR PORE COMPLEX PROTEIN NUP1"/>
    <property type="match status" value="1"/>
</dbReference>
<name>A0A7N0V366_KALFE</name>
<reference evidence="2" key="1">
    <citation type="submission" date="2021-01" db="UniProtKB">
        <authorList>
            <consortium name="EnsemblPlants"/>
        </authorList>
    </citation>
    <scope>IDENTIFICATION</scope>
</reference>
<evidence type="ECO:0000313" key="2">
    <source>
        <dbReference type="EnsemblPlants" id="Kaladp0098s0187.1.v1.1"/>
    </source>
</evidence>
<evidence type="ECO:0000256" key="1">
    <source>
        <dbReference type="SAM" id="MobiDB-lite"/>
    </source>
</evidence>
<evidence type="ECO:0000313" key="3">
    <source>
        <dbReference type="Proteomes" id="UP000594263"/>
    </source>
</evidence>
<sequence>MIPAAGENGGKAKRWRPIAASRTPYDRPSGDGSVGGSNNWLSQATRKIADGAGRVMRSVLWLDSSSSSSADGTESSCSDGEDEANTDACCSGPSSQDGKPKNGRADGDIGGANLDYVLMGWGSETKRAIVMLLMQETFSKEESECMIDIIKSRNADDPHSENRPVAAPDAHSTDICCNAVMEARKWMNERKLRSLTKSASPSGPTFCSYSYSSSPSVTGQYGSPIEIARSYMRSHSPSHMKTVAAYMTPQPERMLSLCEGSPCPNRGKSLFISEDISPVGSCDAAEDAQLKVLERSQEINAHGGAKRIILARRSLALELDSQTESKPCEQEPLKSFRGYHERVISSTRNNHEDGPCILASEASVEIPTNKL</sequence>
<protein>
    <submittedName>
        <fullName evidence="2">Uncharacterized protein</fullName>
    </submittedName>
</protein>